<sequence length="316" mass="32989">MRVIGVNRYGGPEALEVVEVEEPHAGPGEVRVAVRAAAVSPTDTFVRNGDRAEQQRVDPPPYVPGMDAAGVVDEVGEGVEHVEVGQDVMAVVVPKGSHGAYAEKVVLPADSVAAAPAGASYAEASTLPMNGLTARLALDRLALEPGDTIAVTGAAGAFGGYVVQLARADGLRVVADASDADVELVRGLGAETVLPRGDGFAARVREVVPDGVDALADGALLGEAATPAVRDGGQVATIRGWDGTGDADARTRGLRFHPVWIVDYARERSALDRLRRQAEDRVVTLRVADELPAEQAPEAHRRLEAGGVRGRLVLRF</sequence>
<gene>
    <name evidence="3" type="ORF">GCM10009737_34440</name>
</gene>
<dbReference type="SUPFAM" id="SSF50129">
    <property type="entry name" value="GroES-like"/>
    <property type="match status" value="1"/>
</dbReference>
<dbReference type="PANTHER" id="PTHR44154:SF1">
    <property type="entry name" value="QUINONE OXIDOREDUCTASE"/>
    <property type="match status" value="1"/>
</dbReference>
<evidence type="ECO:0000313" key="4">
    <source>
        <dbReference type="Proteomes" id="UP001501612"/>
    </source>
</evidence>
<accession>A0ABN2PSE2</accession>
<dbReference type="InterPro" id="IPR011032">
    <property type="entry name" value="GroES-like_sf"/>
</dbReference>
<dbReference type="CDD" id="cd05289">
    <property type="entry name" value="MDR_like_2"/>
    <property type="match status" value="1"/>
</dbReference>
<dbReference type="InterPro" id="IPR020843">
    <property type="entry name" value="ER"/>
</dbReference>
<dbReference type="InterPro" id="IPR051603">
    <property type="entry name" value="Zinc-ADH_QOR/CCCR"/>
</dbReference>
<name>A0ABN2PSE2_9ACTN</name>
<dbReference type="RefSeq" id="WP_344008938.1">
    <property type="nucleotide sequence ID" value="NZ_BAAAMY010000014.1"/>
</dbReference>
<dbReference type="PANTHER" id="PTHR44154">
    <property type="entry name" value="QUINONE OXIDOREDUCTASE"/>
    <property type="match status" value="1"/>
</dbReference>
<keyword evidence="1" id="KW-0521">NADP</keyword>
<dbReference type="Proteomes" id="UP001501612">
    <property type="component" value="Unassembled WGS sequence"/>
</dbReference>
<evidence type="ECO:0000259" key="2">
    <source>
        <dbReference type="SMART" id="SM00829"/>
    </source>
</evidence>
<dbReference type="InterPro" id="IPR036291">
    <property type="entry name" value="NAD(P)-bd_dom_sf"/>
</dbReference>
<protein>
    <submittedName>
        <fullName evidence="3">NADP-dependent oxidoreductase</fullName>
    </submittedName>
</protein>
<dbReference type="Pfam" id="PF08240">
    <property type="entry name" value="ADH_N"/>
    <property type="match status" value="1"/>
</dbReference>
<evidence type="ECO:0000313" key="3">
    <source>
        <dbReference type="EMBL" id="GAA1929715.1"/>
    </source>
</evidence>
<comment type="caution">
    <text evidence="3">The sequence shown here is derived from an EMBL/GenBank/DDBJ whole genome shotgun (WGS) entry which is preliminary data.</text>
</comment>
<evidence type="ECO:0000256" key="1">
    <source>
        <dbReference type="ARBA" id="ARBA00022857"/>
    </source>
</evidence>
<feature type="domain" description="Enoyl reductase (ER)" evidence="2">
    <location>
        <begin position="10"/>
        <end position="314"/>
    </location>
</feature>
<dbReference type="SMART" id="SM00829">
    <property type="entry name" value="PKS_ER"/>
    <property type="match status" value="1"/>
</dbReference>
<dbReference type="EMBL" id="BAAAMY010000014">
    <property type="protein sequence ID" value="GAA1929715.1"/>
    <property type="molecule type" value="Genomic_DNA"/>
</dbReference>
<keyword evidence="4" id="KW-1185">Reference proteome</keyword>
<dbReference type="InterPro" id="IPR013154">
    <property type="entry name" value="ADH-like_N"/>
</dbReference>
<dbReference type="Gene3D" id="3.40.50.720">
    <property type="entry name" value="NAD(P)-binding Rossmann-like Domain"/>
    <property type="match status" value="1"/>
</dbReference>
<dbReference type="SUPFAM" id="SSF51735">
    <property type="entry name" value="NAD(P)-binding Rossmann-fold domains"/>
    <property type="match status" value="1"/>
</dbReference>
<dbReference type="Pfam" id="PF13602">
    <property type="entry name" value="ADH_zinc_N_2"/>
    <property type="match status" value="1"/>
</dbReference>
<organism evidence="3 4">
    <name type="scientific">Nocardioides lentus</name>
    <dbReference type="NCBI Taxonomy" id="338077"/>
    <lineage>
        <taxon>Bacteria</taxon>
        <taxon>Bacillati</taxon>
        <taxon>Actinomycetota</taxon>
        <taxon>Actinomycetes</taxon>
        <taxon>Propionibacteriales</taxon>
        <taxon>Nocardioidaceae</taxon>
        <taxon>Nocardioides</taxon>
    </lineage>
</organism>
<reference evidence="3 4" key="1">
    <citation type="journal article" date="2019" name="Int. J. Syst. Evol. Microbiol.">
        <title>The Global Catalogue of Microorganisms (GCM) 10K type strain sequencing project: providing services to taxonomists for standard genome sequencing and annotation.</title>
        <authorList>
            <consortium name="The Broad Institute Genomics Platform"/>
            <consortium name="The Broad Institute Genome Sequencing Center for Infectious Disease"/>
            <person name="Wu L."/>
            <person name="Ma J."/>
        </authorList>
    </citation>
    <scope>NUCLEOTIDE SEQUENCE [LARGE SCALE GENOMIC DNA]</scope>
    <source>
        <strain evidence="3 4">JCM 14046</strain>
    </source>
</reference>
<proteinExistence type="predicted"/>
<dbReference type="Gene3D" id="3.90.180.10">
    <property type="entry name" value="Medium-chain alcohol dehydrogenases, catalytic domain"/>
    <property type="match status" value="1"/>
</dbReference>